<feature type="domain" description="K Homology" evidence="4">
    <location>
        <begin position="201"/>
        <end position="278"/>
    </location>
</feature>
<evidence type="ECO:0000313" key="6">
    <source>
        <dbReference type="Proteomes" id="UP001141806"/>
    </source>
</evidence>
<evidence type="ECO:0000256" key="3">
    <source>
        <dbReference type="SAM" id="MobiDB-lite"/>
    </source>
</evidence>
<dbReference type="SUPFAM" id="SSF54791">
    <property type="entry name" value="Eukaryotic type KH-domain (KH-domain type I)"/>
    <property type="match status" value="3"/>
</dbReference>
<dbReference type="GO" id="GO:0003723">
    <property type="term" value="F:RNA binding"/>
    <property type="evidence" value="ECO:0007669"/>
    <property type="project" value="UniProtKB-UniRule"/>
</dbReference>
<accession>A0A9Q0JXN3</accession>
<name>A0A9Q0JXN3_9MAGN</name>
<dbReference type="InterPro" id="IPR004087">
    <property type="entry name" value="KH_dom"/>
</dbReference>
<keyword evidence="6" id="KW-1185">Reference proteome</keyword>
<organism evidence="5 6">
    <name type="scientific">Protea cynaroides</name>
    <dbReference type="NCBI Taxonomy" id="273540"/>
    <lineage>
        <taxon>Eukaryota</taxon>
        <taxon>Viridiplantae</taxon>
        <taxon>Streptophyta</taxon>
        <taxon>Embryophyta</taxon>
        <taxon>Tracheophyta</taxon>
        <taxon>Spermatophyta</taxon>
        <taxon>Magnoliopsida</taxon>
        <taxon>Proteales</taxon>
        <taxon>Proteaceae</taxon>
        <taxon>Protea</taxon>
    </lineage>
</organism>
<dbReference type="EMBL" id="JAMYWD010000012">
    <property type="protein sequence ID" value="KAJ4953988.1"/>
    <property type="molecule type" value="Genomic_DNA"/>
</dbReference>
<sequence>MLQLRTELRNSIGKSTKSQDSRLKESAYRRDIEIIKAFLCALGTLFATMPLEGEEQRSTSTLTEERDDVSDRGTKRPREDEQNAGLGGVPEDSTADHQSPKRMAKAQDVLYRMVVPSRQIGKVIGKGGCRIQKIREETRAMIKIADAIASYEERVIIISSVDSDSKVSDAENALRIIGTLILMDDEVNVNVIGSIGVGQVIVKMLRLLISGSQAGSVIGKSGQNIEKLRNSSGASIMILAQNQFPLCASAHESDRLVQISGDGPGVLKALEEIGSLLRENPPRKVVSVKPAYNFNPNQPYMAPTPGHPFAPDYVTLDLMVPETMVGGFIGKCGCNISKIRTESGATVKVDGARGEQAERLIHLAGGAQQVAWAKKLVDEYIYSQALLQQRRQ</sequence>
<dbReference type="CDD" id="cd22460">
    <property type="entry name" value="KH-I_PEPPER_rpt2_like"/>
    <property type="match status" value="1"/>
</dbReference>
<dbReference type="Proteomes" id="UP001141806">
    <property type="component" value="Unassembled WGS sequence"/>
</dbReference>
<dbReference type="Pfam" id="PF00013">
    <property type="entry name" value="KH_1"/>
    <property type="match status" value="3"/>
</dbReference>
<evidence type="ECO:0000256" key="1">
    <source>
        <dbReference type="ARBA" id="ARBA00022737"/>
    </source>
</evidence>
<feature type="region of interest" description="Disordered" evidence="3">
    <location>
        <begin position="54"/>
        <end position="102"/>
    </location>
</feature>
<protein>
    <recommendedName>
        <fullName evidence="4">K Homology domain-containing protein</fullName>
    </recommendedName>
</protein>
<evidence type="ECO:0000259" key="4">
    <source>
        <dbReference type="SMART" id="SM00322"/>
    </source>
</evidence>
<dbReference type="SMART" id="SM00322">
    <property type="entry name" value="KH"/>
    <property type="match status" value="3"/>
</dbReference>
<dbReference type="PROSITE" id="PS50084">
    <property type="entry name" value="KH_TYPE_1"/>
    <property type="match status" value="3"/>
</dbReference>
<feature type="domain" description="K Homology" evidence="4">
    <location>
        <begin position="107"/>
        <end position="182"/>
    </location>
</feature>
<reference evidence="5" key="1">
    <citation type="journal article" date="2023" name="Plant J.">
        <title>The genome of the king protea, Protea cynaroides.</title>
        <authorList>
            <person name="Chang J."/>
            <person name="Duong T.A."/>
            <person name="Schoeman C."/>
            <person name="Ma X."/>
            <person name="Roodt D."/>
            <person name="Barker N."/>
            <person name="Li Z."/>
            <person name="Van de Peer Y."/>
            <person name="Mizrachi E."/>
        </authorList>
    </citation>
    <scope>NUCLEOTIDE SEQUENCE</scope>
    <source>
        <tissue evidence="5">Young leaves</tissue>
    </source>
</reference>
<gene>
    <name evidence="5" type="ORF">NE237_030820</name>
</gene>
<evidence type="ECO:0000313" key="5">
    <source>
        <dbReference type="EMBL" id="KAJ4953988.1"/>
    </source>
</evidence>
<feature type="compositionally biased region" description="Basic and acidic residues" evidence="3">
    <location>
        <begin position="69"/>
        <end position="81"/>
    </location>
</feature>
<dbReference type="PANTHER" id="PTHR10288">
    <property type="entry name" value="KH DOMAIN CONTAINING RNA BINDING PROTEIN"/>
    <property type="match status" value="1"/>
</dbReference>
<keyword evidence="1" id="KW-0677">Repeat</keyword>
<dbReference type="InterPro" id="IPR004088">
    <property type="entry name" value="KH_dom_type_1"/>
</dbReference>
<feature type="region of interest" description="Disordered" evidence="3">
    <location>
        <begin position="1"/>
        <end position="25"/>
    </location>
</feature>
<feature type="domain" description="K Homology" evidence="4">
    <location>
        <begin position="312"/>
        <end position="382"/>
    </location>
</feature>
<proteinExistence type="predicted"/>
<dbReference type="Gene3D" id="3.30.1370.10">
    <property type="entry name" value="K Homology domain, type 1"/>
    <property type="match status" value="3"/>
</dbReference>
<dbReference type="AlphaFoldDB" id="A0A9Q0JXN3"/>
<evidence type="ECO:0000256" key="2">
    <source>
        <dbReference type="PROSITE-ProRule" id="PRU00117"/>
    </source>
</evidence>
<dbReference type="OrthoDB" id="442947at2759"/>
<keyword evidence="2" id="KW-0694">RNA-binding</keyword>
<dbReference type="InterPro" id="IPR036612">
    <property type="entry name" value="KH_dom_type_1_sf"/>
</dbReference>
<comment type="caution">
    <text evidence="5">The sequence shown here is derived from an EMBL/GenBank/DDBJ whole genome shotgun (WGS) entry which is preliminary data.</text>
</comment>